<dbReference type="GO" id="GO:0005737">
    <property type="term" value="C:cytoplasm"/>
    <property type="evidence" value="ECO:0007669"/>
    <property type="project" value="UniProtKB-SubCell"/>
</dbReference>
<dbReference type="OMA" id="HPHARAN"/>
<dbReference type="InterPro" id="IPR044506">
    <property type="entry name" value="CDC14_C"/>
</dbReference>
<evidence type="ECO:0000259" key="14">
    <source>
        <dbReference type="PROSITE" id="PS50054"/>
    </source>
</evidence>
<evidence type="ECO:0000256" key="8">
    <source>
        <dbReference type="ARBA" id="ARBA00022776"/>
    </source>
</evidence>
<organism evidence="16">
    <name type="scientific">Guillardia theta</name>
    <name type="common">Cryptophyte</name>
    <name type="synonym">Cryptomonas phi</name>
    <dbReference type="NCBI Taxonomy" id="55529"/>
    <lineage>
        <taxon>Eukaryota</taxon>
        <taxon>Cryptophyceae</taxon>
        <taxon>Pyrenomonadales</taxon>
        <taxon>Geminigeraceae</taxon>
        <taxon>Guillardia</taxon>
    </lineage>
</organism>
<keyword evidence="7" id="KW-0132">Cell division</keyword>
<evidence type="ECO:0000256" key="13">
    <source>
        <dbReference type="ARBA" id="ARBA00023306"/>
    </source>
</evidence>
<dbReference type="AlphaFoldDB" id="A0A7S4P3J6"/>
<dbReference type="GO" id="GO:0032954">
    <property type="term" value="P:regulation of cytokinetic process"/>
    <property type="evidence" value="ECO:0007669"/>
    <property type="project" value="UniProtKB-ARBA"/>
</dbReference>
<dbReference type="GO" id="GO:0005856">
    <property type="term" value="C:cytoskeleton"/>
    <property type="evidence" value="ECO:0007669"/>
    <property type="project" value="UniProtKB-ARBA"/>
</dbReference>
<evidence type="ECO:0000256" key="10">
    <source>
        <dbReference type="ARBA" id="ARBA00022912"/>
    </source>
</evidence>
<name>A0A7S4P3J6_GUITH</name>
<reference evidence="16" key="1">
    <citation type="submission" date="2021-01" db="EMBL/GenBank/DDBJ databases">
        <authorList>
            <person name="Corre E."/>
            <person name="Pelletier E."/>
            <person name="Niang G."/>
            <person name="Scheremetjew M."/>
            <person name="Finn R."/>
            <person name="Kale V."/>
            <person name="Holt S."/>
            <person name="Cochrane G."/>
            <person name="Meng A."/>
            <person name="Brown T."/>
            <person name="Cohen L."/>
        </authorList>
    </citation>
    <scope>NUCLEOTIDE SEQUENCE</scope>
    <source>
        <strain evidence="16">CCMP 2712</strain>
    </source>
</reference>
<feature type="domain" description="Tyrosine-protein phosphatase" evidence="14">
    <location>
        <begin position="223"/>
        <end position="368"/>
    </location>
</feature>
<dbReference type="InterPro" id="IPR016130">
    <property type="entry name" value="Tyr_Pase_AS"/>
</dbReference>
<dbReference type="InterPro" id="IPR000387">
    <property type="entry name" value="Tyr_Pase_dom"/>
</dbReference>
<dbReference type="PROSITE" id="PS50056">
    <property type="entry name" value="TYR_PHOSPHATASE_2"/>
    <property type="match status" value="1"/>
</dbReference>
<dbReference type="CDD" id="cd17657">
    <property type="entry name" value="CDC14_N"/>
    <property type="match status" value="1"/>
</dbReference>
<dbReference type="PROSITE" id="PS50054">
    <property type="entry name" value="TYR_PHOSPHATASE_DUAL"/>
    <property type="match status" value="1"/>
</dbReference>
<dbReference type="Pfam" id="PF00782">
    <property type="entry name" value="DSPc"/>
    <property type="match status" value="1"/>
</dbReference>
<dbReference type="InterPro" id="IPR020422">
    <property type="entry name" value="TYR_PHOSPHATASE_DUAL_dom"/>
</dbReference>
<keyword evidence="10" id="KW-0904">Protein phosphatase</keyword>
<dbReference type="GO" id="GO:0051321">
    <property type="term" value="P:meiotic cell cycle"/>
    <property type="evidence" value="ECO:0007669"/>
    <property type="project" value="UniProtKB-KW"/>
</dbReference>
<evidence type="ECO:0000256" key="4">
    <source>
        <dbReference type="ARBA" id="ARBA00013064"/>
    </source>
</evidence>
<evidence type="ECO:0000313" key="16">
    <source>
        <dbReference type="EMBL" id="CAE2322589.1"/>
    </source>
</evidence>
<dbReference type="CDD" id="cd14499">
    <property type="entry name" value="CDC14_C"/>
    <property type="match status" value="1"/>
</dbReference>
<dbReference type="GO" id="GO:0033554">
    <property type="term" value="P:cellular response to stress"/>
    <property type="evidence" value="ECO:0007669"/>
    <property type="project" value="UniProtKB-ARBA"/>
</dbReference>
<dbReference type="InterPro" id="IPR029021">
    <property type="entry name" value="Prot-tyrosine_phosphatase-like"/>
</dbReference>
<keyword evidence="9" id="KW-0378">Hydrolase</keyword>
<keyword evidence="8" id="KW-0498">Mitosis</keyword>
<sequence length="404" mass="45482">MAHQGRAQMGPPSQHNMTIEKTPWAVGKIYPIIAGRLSFTAHRNDDHTLTEIKRQPALFFFSSDLQERYEPYCADFGPVNLGVVHRFCTLMNERMNDQRLAKRHLVYYTDENTPIRTNTAFLLGAYLVCVQGWSPEQAALPFAAIEPSPFKPFRDATYLPSEYPLTLLDCFSSLHKAITVNFFNYDEFDVEDYEFWDHPLNGDLHMVMPCAGPNVSKFIAFKGPSAKREKIAPGVYTFTPKDYIEVFKDKGVTAVVRLNEPDTYDGKEFSKNGINHYDLYFDDCTVPPANIVSQFLDICDRERGALAVHCKAGLGRTGTLIALWLMKNYGFTANQCIGWLRIVRPGSIIGPQQGYLKVCESGYFDGNNLVLPKSSEQKQTSADESAALAKQVAEAMNLRAGARR</sequence>
<evidence type="ECO:0000256" key="12">
    <source>
        <dbReference type="ARBA" id="ARBA00023254"/>
    </source>
</evidence>
<evidence type="ECO:0000256" key="3">
    <source>
        <dbReference type="ARBA" id="ARBA00007315"/>
    </source>
</evidence>
<dbReference type="GO" id="GO:0004725">
    <property type="term" value="F:protein tyrosine phosphatase activity"/>
    <property type="evidence" value="ECO:0007669"/>
    <property type="project" value="UniProtKB-EC"/>
</dbReference>
<dbReference type="SUPFAM" id="SSF52799">
    <property type="entry name" value="(Phosphotyrosine protein) phosphatases II"/>
    <property type="match status" value="2"/>
</dbReference>
<dbReference type="GO" id="GO:0051301">
    <property type="term" value="P:cell division"/>
    <property type="evidence" value="ECO:0007669"/>
    <property type="project" value="UniProtKB-KW"/>
</dbReference>
<keyword evidence="13" id="KW-0131">Cell cycle</keyword>
<evidence type="ECO:0000259" key="15">
    <source>
        <dbReference type="PROSITE" id="PS50056"/>
    </source>
</evidence>
<evidence type="ECO:0000256" key="6">
    <source>
        <dbReference type="ARBA" id="ARBA00022553"/>
    </source>
</evidence>
<evidence type="ECO:0000256" key="1">
    <source>
        <dbReference type="ARBA" id="ARBA00004123"/>
    </source>
</evidence>
<dbReference type="GO" id="GO:0007096">
    <property type="term" value="P:regulation of exit from mitosis"/>
    <property type="evidence" value="ECO:0007669"/>
    <property type="project" value="UniProtKB-ARBA"/>
</dbReference>
<keyword evidence="6" id="KW-0597">Phosphoprotein</keyword>
<dbReference type="InterPro" id="IPR000340">
    <property type="entry name" value="Dual-sp_phosphatase_cat-dom"/>
</dbReference>
<feature type="domain" description="Tyrosine specific protein phosphatases" evidence="15">
    <location>
        <begin position="293"/>
        <end position="355"/>
    </location>
</feature>
<dbReference type="SMART" id="SM00195">
    <property type="entry name" value="DSPc"/>
    <property type="match status" value="1"/>
</dbReference>
<comment type="subcellular location">
    <subcellularLocation>
        <location evidence="2">Cytoplasm</location>
    </subcellularLocation>
    <subcellularLocation>
        <location evidence="1">Nucleus</location>
    </subcellularLocation>
</comment>
<gene>
    <name evidence="16" type="ORF">GTHE00462_LOCUS28265</name>
</gene>
<evidence type="ECO:0000256" key="11">
    <source>
        <dbReference type="ARBA" id="ARBA00023242"/>
    </source>
</evidence>
<dbReference type="Gene3D" id="3.90.190.10">
    <property type="entry name" value="Protein tyrosine phosphatase superfamily"/>
    <property type="match status" value="2"/>
</dbReference>
<dbReference type="EC" id="3.1.3.48" evidence="4"/>
<evidence type="ECO:0000256" key="7">
    <source>
        <dbReference type="ARBA" id="ARBA00022618"/>
    </source>
</evidence>
<keyword evidence="11" id="KW-0539">Nucleus</keyword>
<dbReference type="GO" id="GO:0000278">
    <property type="term" value="P:mitotic cell cycle"/>
    <property type="evidence" value="ECO:0007669"/>
    <property type="project" value="UniProtKB-ARBA"/>
</dbReference>
<proteinExistence type="inferred from homology"/>
<accession>A0A7S4P3J6</accession>
<evidence type="ECO:0000256" key="9">
    <source>
        <dbReference type="ARBA" id="ARBA00022801"/>
    </source>
</evidence>
<dbReference type="InterPro" id="IPR050561">
    <property type="entry name" value="PTP"/>
</dbReference>
<keyword evidence="12" id="KW-0469">Meiosis</keyword>
<dbReference type="FunFam" id="3.90.190.10:FF:000038">
    <property type="entry name" value="Tyrosine-protein phosphatase CDC14"/>
    <property type="match status" value="1"/>
</dbReference>
<dbReference type="Pfam" id="PF14671">
    <property type="entry name" value="DSPn"/>
    <property type="match status" value="1"/>
</dbReference>
<dbReference type="InterPro" id="IPR029260">
    <property type="entry name" value="DSPn"/>
</dbReference>
<dbReference type="PROSITE" id="PS00383">
    <property type="entry name" value="TYR_PHOSPHATASE_1"/>
    <property type="match status" value="1"/>
</dbReference>
<keyword evidence="5" id="KW-0963">Cytoplasm</keyword>
<dbReference type="PANTHER" id="PTHR23339">
    <property type="entry name" value="TYROSINE SPECIFIC PROTEIN PHOSPHATASE AND DUAL SPECIFICITY PROTEIN PHOSPHATASE"/>
    <property type="match status" value="1"/>
</dbReference>
<dbReference type="EMBL" id="HBKN01036200">
    <property type="protein sequence ID" value="CAE2322589.1"/>
    <property type="molecule type" value="Transcribed_RNA"/>
</dbReference>
<dbReference type="GO" id="GO:0031981">
    <property type="term" value="C:nuclear lumen"/>
    <property type="evidence" value="ECO:0007669"/>
    <property type="project" value="UniProtKB-ARBA"/>
</dbReference>
<evidence type="ECO:0000256" key="2">
    <source>
        <dbReference type="ARBA" id="ARBA00004496"/>
    </source>
</evidence>
<evidence type="ECO:0000256" key="5">
    <source>
        <dbReference type="ARBA" id="ARBA00022490"/>
    </source>
</evidence>
<comment type="similarity">
    <text evidence="3">Belongs to the protein-tyrosine phosphatase family. Non-receptor class CDC14 subfamily.</text>
</comment>
<protein>
    <recommendedName>
        <fullName evidence="4">protein-tyrosine-phosphatase</fullName>
        <ecNumber evidence="4">3.1.3.48</ecNumber>
    </recommendedName>
</protein>